<dbReference type="SUPFAM" id="SSF88723">
    <property type="entry name" value="PIN domain-like"/>
    <property type="match status" value="1"/>
</dbReference>
<evidence type="ECO:0000313" key="17">
    <source>
        <dbReference type="EMBL" id="KKR40007.1"/>
    </source>
</evidence>
<gene>
    <name evidence="14" type="primary">polA</name>
    <name evidence="17" type="ORF">UT75_C0011G0035</name>
</gene>
<dbReference type="PRINTS" id="PR00868">
    <property type="entry name" value="DNAPOLI"/>
</dbReference>
<dbReference type="NCBIfam" id="NF004397">
    <property type="entry name" value="PRK05755.1"/>
    <property type="match status" value="1"/>
</dbReference>
<evidence type="ECO:0000259" key="15">
    <source>
        <dbReference type="SMART" id="SM00475"/>
    </source>
</evidence>
<evidence type="ECO:0000256" key="5">
    <source>
        <dbReference type="ARBA" id="ARBA00022722"/>
    </source>
</evidence>
<dbReference type="InterPro" id="IPR002421">
    <property type="entry name" value="5-3_exonuclease"/>
</dbReference>
<feature type="domain" description="5'-3' exonuclease" evidence="15">
    <location>
        <begin position="2"/>
        <end position="275"/>
    </location>
</feature>
<accession>A0A0G0TQ53</accession>
<keyword evidence="2 14" id="KW-0808">Transferase</keyword>
<dbReference type="InterPro" id="IPR001098">
    <property type="entry name" value="DNA-dir_DNA_pol_A_palm_dom"/>
</dbReference>
<dbReference type="PANTHER" id="PTHR10133:SF27">
    <property type="entry name" value="DNA POLYMERASE NU"/>
    <property type="match status" value="1"/>
</dbReference>
<dbReference type="Proteomes" id="UP000034072">
    <property type="component" value="Unassembled WGS sequence"/>
</dbReference>
<proteinExistence type="inferred from homology"/>
<keyword evidence="4 14" id="KW-0235">DNA replication</keyword>
<comment type="similarity">
    <text evidence="1 14">Belongs to the DNA polymerase type-A family.</text>
</comment>
<dbReference type="SMART" id="SM00475">
    <property type="entry name" value="53EXOc"/>
    <property type="match status" value="1"/>
</dbReference>
<dbReference type="FunFam" id="1.10.150.20:FF:000003">
    <property type="entry name" value="DNA polymerase I"/>
    <property type="match status" value="1"/>
</dbReference>
<dbReference type="SMART" id="SM00482">
    <property type="entry name" value="POLAc"/>
    <property type="match status" value="1"/>
</dbReference>
<protein>
    <recommendedName>
        <fullName evidence="13 14">DNA polymerase I</fullName>
        <ecNumber evidence="13 14">2.7.7.7</ecNumber>
    </recommendedName>
</protein>
<dbReference type="InterPro" id="IPR018320">
    <property type="entry name" value="DNA_polymerase_1"/>
</dbReference>
<dbReference type="InterPro" id="IPR029060">
    <property type="entry name" value="PIN-like_dom_sf"/>
</dbReference>
<dbReference type="InterPro" id="IPR020046">
    <property type="entry name" value="5-3_exonucl_a-hlix_arch_N"/>
</dbReference>
<evidence type="ECO:0000256" key="7">
    <source>
        <dbReference type="ARBA" id="ARBA00022801"/>
    </source>
</evidence>
<dbReference type="InterPro" id="IPR008918">
    <property type="entry name" value="HhH2"/>
</dbReference>
<keyword evidence="11 14" id="KW-0234">DNA repair</keyword>
<evidence type="ECO:0000256" key="11">
    <source>
        <dbReference type="ARBA" id="ARBA00023204"/>
    </source>
</evidence>
<evidence type="ECO:0000256" key="4">
    <source>
        <dbReference type="ARBA" id="ARBA00022705"/>
    </source>
</evidence>
<organism evidence="17 18">
    <name type="scientific">Candidatus Yanofskybacteria bacterium GW2011_GWE2_40_11</name>
    <dbReference type="NCBI Taxonomy" id="1619033"/>
    <lineage>
        <taxon>Bacteria</taxon>
        <taxon>Candidatus Yanofskyibacteriota</taxon>
    </lineage>
</organism>
<keyword evidence="5" id="KW-0540">Nuclease</keyword>
<dbReference type="CDD" id="cd08637">
    <property type="entry name" value="DNA_pol_A_pol_I_C"/>
    <property type="match status" value="1"/>
</dbReference>
<comment type="caution">
    <text evidence="17">The sequence shown here is derived from an EMBL/GenBank/DDBJ whole genome shotgun (WGS) entry which is preliminary data.</text>
</comment>
<evidence type="ECO:0000313" key="18">
    <source>
        <dbReference type="Proteomes" id="UP000034072"/>
    </source>
</evidence>
<dbReference type="PANTHER" id="PTHR10133">
    <property type="entry name" value="DNA POLYMERASE I"/>
    <property type="match status" value="1"/>
</dbReference>
<evidence type="ECO:0000256" key="9">
    <source>
        <dbReference type="ARBA" id="ARBA00022932"/>
    </source>
</evidence>
<keyword evidence="9 14" id="KW-0239">DNA-directed DNA polymerase</keyword>
<keyword evidence="8 14" id="KW-0269">Exonuclease</keyword>
<dbReference type="CDD" id="cd09898">
    <property type="entry name" value="H3TH_53EXO"/>
    <property type="match status" value="1"/>
</dbReference>
<dbReference type="FunFam" id="3.40.50.1010:FF:000001">
    <property type="entry name" value="DNA polymerase I"/>
    <property type="match status" value="1"/>
</dbReference>
<dbReference type="GO" id="GO:0003677">
    <property type="term" value="F:DNA binding"/>
    <property type="evidence" value="ECO:0007669"/>
    <property type="project" value="UniProtKB-UniRule"/>
</dbReference>
<feature type="domain" description="DNA-directed DNA polymerase family A palm" evidence="16">
    <location>
        <begin position="645"/>
        <end position="853"/>
    </location>
</feature>
<dbReference type="CDD" id="cd06140">
    <property type="entry name" value="DNA_polA_I_Bacillus_like_exo"/>
    <property type="match status" value="1"/>
</dbReference>
<dbReference type="SUPFAM" id="SSF53098">
    <property type="entry name" value="Ribonuclease H-like"/>
    <property type="match status" value="1"/>
</dbReference>
<dbReference type="InterPro" id="IPR036397">
    <property type="entry name" value="RNaseH_sf"/>
</dbReference>
<dbReference type="NCBIfam" id="TIGR00593">
    <property type="entry name" value="pola"/>
    <property type="match status" value="1"/>
</dbReference>
<comment type="catalytic activity">
    <reaction evidence="12 14">
        <text>DNA(n) + a 2'-deoxyribonucleoside 5'-triphosphate = DNA(n+1) + diphosphate</text>
        <dbReference type="Rhea" id="RHEA:22508"/>
        <dbReference type="Rhea" id="RHEA-COMP:17339"/>
        <dbReference type="Rhea" id="RHEA-COMP:17340"/>
        <dbReference type="ChEBI" id="CHEBI:33019"/>
        <dbReference type="ChEBI" id="CHEBI:61560"/>
        <dbReference type="ChEBI" id="CHEBI:173112"/>
        <dbReference type="EC" id="2.7.7.7"/>
    </reaction>
</comment>
<keyword evidence="3 14" id="KW-0548">Nucleotidyltransferase</keyword>
<dbReference type="Gene3D" id="3.30.70.370">
    <property type="match status" value="1"/>
</dbReference>
<evidence type="ECO:0000256" key="10">
    <source>
        <dbReference type="ARBA" id="ARBA00023125"/>
    </source>
</evidence>
<keyword evidence="7 14" id="KW-0378">Hydrolase</keyword>
<keyword evidence="10 14" id="KW-0238">DNA-binding</keyword>
<dbReference type="EC" id="2.7.7.7" evidence="13 14"/>
<evidence type="ECO:0000256" key="6">
    <source>
        <dbReference type="ARBA" id="ARBA00022763"/>
    </source>
</evidence>
<evidence type="ECO:0000256" key="1">
    <source>
        <dbReference type="ARBA" id="ARBA00007705"/>
    </source>
</evidence>
<dbReference type="Gene3D" id="3.30.420.10">
    <property type="entry name" value="Ribonuclease H-like superfamily/Ribonuclease H"/>
    <property type="match status" value="1"/>
</dbReference>
<dbReference type="InterPro" id="IPR002298">
    <property type="entry name" value="DNA_polymerase_A"/>
</dbReference>
<dbReference type="InterPro" id="IPR020045">
    <property type="entry name" value="DNA_polI_H3TH"/>
</dbReference>
<dbReference type="FunFam" id="1.20.1060.10:FF:000001">
    <property type="entry name" value="DNA polymerase I"/>
    <property type="match status" value="1"/>
</dbReference>
<dbReference type="GO" id="GO:0006302">
    <property type="term" value="P:double-strand break repair"/>
    <property type="evidence" value="ECO:0007669"/>
    <property type="project" value="TreeGrafter"/>
</dbReference>
<dbReference type="Pfam" id="PF01367">
    <property type="entry name" value="5_3_exonuc"/>
    <property type="match status" value="1"/>
</dbReference>
<evidence type="ECO:0000256" key="3">
    <source>
        <dbReference type="ARBA" id="ARBA00022695"/>
    </source>
</evidence>
<dbReference type="Gene3D" id="3.40.50.1010">
    <property type="entry name" value="5'-nuclease"/>
    <property type="match status" value="1"/>
</dbReference>
<dbReference type="PATRIC" id="fig|1619033.3.peg.793"/>
<evidence type="ECO:0000256" key="14">
    <source>
        <dbReference type="RuleBase" id="RU004460"/>
    </source>
</evidence>
<dbReference type="SMART" id="SM00279">
    <property type="entry name" value="HhH2"/>
    <property type="match status" value="1"/>
</dbReference>
<dbReference type="InterPro" id="IPR036279">
    <property type="entry name" value="5-3_exonuclease_C_sf"/>
</dbReference>
<evidence type="ECO:0000256" key="8">
    <source>
        <dbReference type="ARBA" id="ARBA00022839"/>
    </source>
</evidence>
<evidence type="ECO:0000259" key="16">
    <source>
        <dbReference type="SMART" id="SM00482"/>
    </source>
</evidence>
<dbReference type="AlphaFoldDB" id="A0A0G0TQ53"/>
<dbReference type="Pfam" id="PF02739">
    <property type="entry name" value="5_3_exonuc_N"/>
    <property type="match status" value="1"/>
</dbReference>
<dbReference type="InterPro" id="IPR012337">
    <property type="entry name" value="RNaseH-like_sf"/>
</dbReference>
<reference evidence="17 18" key="1">
    <citation type="journal article" date="2015" name="Nature">
        <title>rRNA introns, odd ribosomes, and small enigmatic genomes across a large radiation of phyla.</title>
        <authorList>
            <person name="Brown C.T."/>
            <person name="Hug L.A."/>
            <person name="Thomas B.C."/>
            <person name="Sharon I."/>
            <person name="Castelle C.J."/>
            <person name="Singh A."/>
            <person name="Wilkins M.J."/>
            <person name="Williams K.H."/>
            <person name="Banfield J.F."/>
        </authorList>
    </citation>
    <scope>NUCLEOTIDE SEQUENCE [LARGE SCALE GENOMIC DNA]</scope>
</reference>
<keyword evidence="6 14" id="KW-0227">DNA damage</keyword>
<dbReference type="GO" id="GO:0008409">
    <property type="term" value="F:5'-3' exonuclease activity"/>
    <property type="evidence" value="ECO:0007669"/>
    <property type="project" value="UniProtKB-UniRule"/>
</dbReference>
<dbReference type="Pfam" id="PF22619">
    <property type="entry name" value="DNA_polI_exo1"/>
    <property type="match status" value="1"/>
</dbReference>
<sequence length="897" mass="101697">MKKLVLIDSNALVHRAFHALPPLNNAKGVMTNAVYGFVSILVKMIKEVRPDYIAATFDMAAPTFRHEEFAEYKSQRVKAPDELYSQIPMVKEVLTAMGIPIYEKAGFEADDLIGSLAEVAKKEDDLQVIIMTGDLDTLQLVEDDKVVVFTMKKGMTDTFIYNEKEVKKRYDLEPYQLVDYRGLKGDPSDNIPGVVGVGEKTASALIKEFGGLDNMYVELEKRSGNKKTKKKKGDLSEKLIEKLLTNKDQAYFSRKLSVISRDVPVDFNIEKAEWLNKLDKDKLEKTLKDYALFSLVKRMPEIYTADPAETSPKEEAANLDLFSANDKTFDEEIKSKDEIKSALTELVGKTFSFIVVDNHLVVADAEKYKVCVISLDSISRYDVLRDSLKSLMADKDTKKLTHDLKEQAKSLRRMGIHIEGTIFDSKLAAYLLSSEQKGYDLEKIYYSELERNLENTAKGKVIAIAELRSGMMRRMDVLGLLSVFNDIELPLAPVLGELELVGVKIDRRVIGDLSLAINDEVQKLEKGIYKLAGEEFNINSPQQLGHIIFDVLGLKGKIRKTGGGALSTAAAELEKLADEHPIIEEIIRYREINKLKTTYIDPFPEFINEDTGRLYTTLNQTGTSTGRLSSQEPNLQNIPVRTEMGNKFRQAFIADEGYELLSLDYSQIELRVVAHISKDEKMIETFRNNEDIHTRTAVEIFDVKPEDVKPNMRRDAKTLNFGILYGMGQVGFQRASGVSRDKAKEFIHKYMTEFPGVAKYMERTKMEAHRNGFVRTLFGRRRQLSEINSSMPQVVSQAERMAINAPIQGTAADMIKIAMVNVSKYLHENYEESDIRMLLQVHDELLFEVKKTLTRELEPKIKEMMEGVLKMDVPITVDSKVGPNWADMEPLRSQEIQ</sequence>
<dbReference type="FunFam" id="1.10.150.20:FF:000002">
    <property type="entry name" value="DNA polymerase I"/>
    <property type="match status" value="1"/>
</dbReference>
<dbReference type="Gene3D" id="1.10.150.20">
    <property type="entry name" value="5' to 3' exonuclease, C-terminal subdomain"/>
    <property type="match status" value="2"/>
</dbReference>
<comment type="function">
    <text evidence="14">In addition to polymerase activity, this DNA polymerase exhibits 5'-3' exonuclease activity.</text>
</comment>
<evidence type="ECO:0000256" key="12">
    <source>
        <dbReference type="ARBA" id="ARBA00049244"/>
    </source>
</evidence>
<evidence type="ECO:0000256" key="13">
    <source>
        <dbReference type="NCBIfam" id="TIGR00593"/>
    </source>
</evidence>
<dbReference type="EMBL" id="LBXZ01000011">
    <property type="protein sequence ID" value="KKR40007.1"/>
    <property type="molecule type" value="Genomic_DNA"/>
</dbReference>
<dbReference type="SUPFAM" id="SSF47807">
    <property type="entry name" value="5' to 3' exonuclease, C-terminal subdomain"/>
    <property type="match status" value="1"/>
</dbReference>
<dbReference type="Gene3D" id="1.20.1060.10">
    <property type="entry name" value="Taq DNA Polymerase, Chain T, domain 4"/>
    <property type="match status" value="1"/>
</dbReference>
<dbReference type="Pfam" id="PF00476">
    <property type="entry name" value="DNA_pol_A"/>
    <property type="match status" value="1"/>
</dbReference>
<dbReference type="CDD" id="cd09859">
    <property type="entry name" value="PIN_53EXO"/>
    <property type="match status" value="1"/>
</dbReference>
<dbReference type="GO" id="GO:0006261">
    <property type="term" value="P:DNA-templated DNA replication"/>
    <property type="evidence" value="ECO:0007669"/>
    <property type="project" value="UniProtKB-UniRule"/>
</dbReference>
<dbReference type="InterPro" id="IPR043502">
    <property type="entry name" value="DNA/RNA_pol_sf"/>
</dbReference>
<evidence type="ECO:0000256" key="2">
    <source>
        <dbReference type="ARBA" id="ARBA00022679"/>
    </source>
</evidence>
<dbReference type="InterPro" id="IPR054690">
    <property type="entry name" value="DNA_polI_exonuclease"/>
</dbReference>
<dbReference type="GO" id="GO:0003887">
    <property type="term" value="F:DNA-directed DNA polymerase activity"/>
    <property type="evidence" value="ECO:0007669"/>
    <property type="project" value="UniProtKB-UniRule"/>
</dbReference>
<dbReference type="SUPFAM" id="SSF56672">
    <property type="entry name" value="DNA/RNA polymerases"/>
    <property type="match status" value="1"/>
</dbReference>
<name>A0A0G0TQ53_9BACT</name>